<keyword evidence="1" id="KW-0812">Transmembrane</keyword>
<protein>
    <submittedName>
        <fullName evidence="2">U22-like protein</fullName>
    </submittedName>
</protein>
<feature type="transmembrane region" description="Helical" evidence="1">
    <location>
        <begin position="93"/>
        <end position="122"/>
    </location>
</feature>
<dbReference type="AlphaFoldDB" id="A0A0F6Q8C2"/>
<organism evidence="2">
    <name type="scientific">Glypta fumiferanae</name>
    <dbReference type="NCBI Taxonomy" id="389681"/>
    <lineage>
        <taxon>Eukaryota</taxon>
        <taxon>Metazoa</taxon>
        <taxon>Ecdysozoa</taxon>
        <taxon>Arthropoda</taxon>
        <taxon>Hexapoda</taxon>
        <taxon>Insecta</taxon>
        <taxon>Pterygota</taxon>
        <taxon>Neoptera</taxon>
        <taxon>Endopterygota</taxon>
        <taxon>Hymenoptera</taxon>
        <taxon>Apocrita</taxon>
        <taxon>Ichneumonoidea</taxon>
        <taxon>Ichneumonidae</taxon>
        <taxon>Banchinae</taxon>
        <taxon>Glypta</taxon>
    </lineage>
</organism>
<evidence type="ECO:0000256" key="1">
    <source>
        <dbReference type="SAM" id="Phobius"/>
    </source>
</evidence>
<reference evidence="2" key="1">
    <citation type="journal article" date="2015" name="J. Virol.">
        <title>Genomic and Proteomic Analyses Indicate that Banchine and Campoplegine Polydnaviruses Have Similar, if Not Identical, Viral Ancestors.</title>
        <authorList>
            <person name="Beliveau C."/>
            <person name="Cohen A."/>
            <person name="Stewart D."/>
            <person name="Periquet G."/>
            <person name="Djoumad A."/>
            <person name="Kuhn L."/>
            <person name="Stoltz D."/>
            <person name="Volkoff A.-N."/>
            <person name="Herniou E."/>
            <person name="Drezen J.-M."/>
            <person name="Cusson M."/>
        </authorList>
    </citation>
    <scope>NUCLEOTIDE SEQUENCE</scope>
</reference>
<feature type="transmembrane region" description="Helical" evidence="1">
    <location>
        <begin position="276"/>
        <end position="294"/>
    </location>
</feature>
<keyword evidence="1" id="KW-0472">Membrane</keyword>
<sequence>MTMANHNDNGASSMTKDASSLVSAEESERIKHMTEAAQLIGPFAVELLKKNIARMINVLEAGGLLKSLGMKAISRLGLEMTVKLAISVGVRSALMGILLVLGPMATIVDAALFIFSAIGMIYDHYDPHHYNNTLFRENIVMIQKHVIEQSFYGEFKSALERIDRGEMTGIFQYPIAVNGLNIYNSIEWFLDQQNVLFKNIHIPDEIIRNMTINSRGEVLDDAAIFTDEENDISKRPAEWNKLIQDCSQSIAPINTRIHQTIACLEAKVQRENTISAIWWTCLIAGTAAAGVIVSRGNKTNSS</sequence>
<proteinExistence type="predicted"/>
<dbReference type="EMBL" id="KP706798">
    <property type="protein sequence ID" value="AKD28071.1"/>
    <property type="molecule type" value="Genomic_DNA"/>
</dbReference>
<name>A0A0F6Q8C2_9HYME</name>
<gene>
    <name evidence="2" type="primary">U22L</name>
</gene>
<evidence type="ECO:0000313" key="2">
    <source>
        <dbReference type="EMBL" id="AKD28071.1"/>
    </source>
</evidence>
<keyword evidence="1" id="KW-1133">Transmembrane helix</keyword>
<accession>A0A0F6Q8C2</accession>